<dbReference type="Proteomes" id="UP000440498">
    <property type="component" value="Unassembled WGS sequence"/>
</dbReference>
<proteinExistence type="inferred from homology"/>
<dbReference type="CDD" id="cd08896">
    <property type="entry name" value="SRPBCC_CalC_Aha1-like_3"/>
    <property type="match status" value="1"/>
</dbReference>
<reference evidence="3 4" key="1">
    <citation type="submission" date="2019-10" db="EMBL/GenBank/DDBJ databases">
        <title>Two novel species isolated from a subtropical stream in China.</title>
        <authorList>
            <person name="Lu H."/>
        </authorList>
    </citation>
    <scope>NUCLEOTIDE SEQUENCE [LARGE SCALE GENOMIC DNA]</scope>
    <source>
        <strain evidence="3 4">FT29W</strain>
    </source>
</reference>
<sequence length="160" mass="18101">MTHIVENFDPKLDLVFERDIDIAPELVWAAWTKPEHLVHWFTPSPWKTLEAQSDLRPGGLFSSVMAGPNGERHDNHGCYLEVVENRRLTWTDALGPGYRPTGNSFITAVVSMEPLPNGGTRYIACARHKDEATVEAHKQMGFQEGWGKALDQLVAYMKQR</sequence>
<dbReference type="AlphaFoldDB" id="A0A6A7MWM9"/>
<dbReference type="InterPro" id="IPR023393">
    <property type="entry name" value="START-like_dom_sf"/>
</dbReference>
<name>A0A6A7MWM9_9BURK</name>
<dbReference type="EMBL" id="WHUG01000001">
    <property type="protein sequence ID" value="MQA37146.1"/>
    <property type="molecule type" value="Genomic_DNA"/>
</dbReference>
<dbReference type="RefSeq" id="WP_152836471.1">
    <property type="nucleotide sequence ID" value="NZ_WHUG01000001.1"/>
</dbReference>
<dbReference type="Pfam" id="PF08327">
    <property type="entry name" value="AHSA1"/>
    <property type="match status" value="1"/>
</dbReference>
<evidence type="ECO:0000313" key="3">
    <source>
        <dbReference type="EMBL" id="MQA37146.1"/>
    </source>
</evidence>
<evidence type="ECO:0000256" key="1">
    <source>
        <dbReference type="ARBA" id="ARBA00006817"/>
    </source>
</evidence>
<accession>A0A6A7MWM9</accession>
<feature type="domain" description="Activator of Hsp90 ATPase homologue 1/2-like C-terminal" evidence="2">
    <location>
        <begin position="23"/>
        <end position="157"/>
    </location>
</feature>
<comment type="caution">
    <text evidence="3">The sequence shown here is derived from an EMBL/GenBank/DDBJ whole genome shotgun (WGS) entry which is preliminary data.</text>
</comment>
<organism evidence="3 4">
    <name type="scientific">Rugamonas aquatica</name>
    <dbReference type="NCBI Taxonomy" id="2743357"/>
    <lineage>
        <taxon>Bacteria</taxon>
        <taxon>Pseudomonadati</taxon>
        <taxon>Pseudomonadota</taxon>
        <taxon>Betaproteobacteria</taxon>
        <taxon>Burkholderiales</taxon>
        <taxon>Oxalobacteraceae</taxon>
        <taxon>Telluria group</taxon>
        <taxon>Rugamonas</taxon>
    </lineage>
</organism>
<gene>
    <name evidence="3" type="ORF">GEV02_03195</name>
</gene>
<comment type="similarity">
    <text evidence="1">Belongs to the AHA1 family.</text>
</comment>
<keyword evidence="4" id="KW-1185">Reference proteome</keyword>
<dbReference type="InterPro" id="IPR013538">
    <property type="entry name" value="ASHA1/2-like_C"/>
</dbReference>
<protein>
    <submittedName>
        <fullName evidence="3">Polyketide cyclase</fullName>
    </submittedName>
</protein>
<evidence type="ECO:0000313" key="4">
    <source>
        <dbReference type="Proteomes" id="UP000440498"/>
    </source>
</evidence>
<dbReference type="Gene3D" id="3.30.530.20">
    <property type="match status" value="1"/>
</dbReference>
<dbReference type="SUPFAM" id="SSF55961">
    <property type="entry name" value="Bet v1-like"/>
    <property type="match status" value="1"/>
</dbReference>
<evidence type="ECO:0000259" key="2">
    <source>
        <dbReference type="Pfam" id="PF08327"/>
    </source>
</evidence>